<reference evidence="1 2" key="1">
    <citation type="submission" date="2015-09" db="EMBL/GenBank/DDBJ databases">
        <authorList>
            <consortium name="Pathogen Informatics"/>
        </authorList>
    </citation>
    <scope>NUCLEOTIDE SEQUENCE [LARGE SCALE GENOMIC DNA]</scope>
    <source>
        <strain evidence="1 2">2789STDY5608891</strain>
    </source>
</reference>
<dbReference type="AlphaFoldDB" id="A0A173VH33"/>
<dbReference type="EMBL" id="CYYA01000032">
    <property type="protein sequence ID" value="CUN26729.1"/>
    <property type="molecule type" value="Genomic_DNA"/>
</dbReference>
<dbReference type="GeneID" id="97392403"/>
<proteinExistence type="predicted"/>
<gene>
    <name evidence="1" type="ORF">ERS852448_02947</name>
</gene>
<sequence length="68" mass="8046">MKMFRNLYTKAQEMSEEKVLDTNSIITALSTEMDDLKEAWRKDQKTFFSDIMQAEANSTESNLRQRFC</sequence>
<organism evidence="1 2">
    <name type="scientific">Eubacterium ramulus</name>
    <dbReference type="NCBI Taxonomy" id="39490"/>
    <lineage>
        <taxon>Bacteria</taxon>
        <taxon>Bacillati</taxon>
        <taxon>Bacillota</taxon>
        <taxon>Clostridia</taxon>
        <taxon>Eubacteriales</taxon>
        <taxon>Eubacteriaceae</taxon>
        <taxon>Eubacterium</taxon>
    </lineage>
</organism>
<protein>
    <submittedName>
        <fullName evidence="1">Uncharacterized protein</fullName>
    </submittedName>
</protein>
<evidence type="ECO:0000313" key="2">
    <source>
        <dbReference type="Proteomes" id="UP000095492"/>
    </source>
</evidence>
<dbReference type="RefSeq" id="WP_055291241.1">
    <property type="nucleotide sequence ID" value="NZ_CP173382.1"/>
</dbReference>
<evidence type="ECO:0000313" key="1">
    <source>
        <dbReference type="EMBL" id="CUN26729.1"/>
    </source>
</evidence>
<name>A0A173VH33_EUBRA</name>
<accession>A0A173VH33</accession>
<dbReference type="Proteomes" id="UP000095492">
    <property type="component" value="Unassembled WGS sequence"/>
</dbReference>